<dbReference type="EMBL" id="MCFL01000001">
    <property type="protein sequence ID" value="ORZ41468.1"/>
    <property type="molecule type" value="Genomic_DNA"/>
</dbReference>
<dbReference type="InterPro" id="IPR056229">
    <property type="entry name" value="Ig_TMM62"/>
</dbReference>
<evidence type="ECO:0000256" key="2">
    <source>
        <dbReference type="SAM" id="Phobius"/>
    </source>
</evidence>
<feature type="domain" description="Calcineurin-like phosphoesterase" evidence="3">
    <location>
        <begin position="68"/>
        <end position="280"/>
    </location>
</feature>
<dbReference type="GO" id="GO:0016787">
    <property type="term" value="F:hydrolase activity"/>
    <property type="evidence" value="ECO:0007669"/>
    <property type="project" value="InterPro"/>
</dbReference>
<feature type="transmembrane region" description="Helical" evidence="2">
    <location>
        <begin position="700"/>
        <end position="717"/>
    </location>
</feature>
<feature type="transmembrane region" description="Helical" evidence="2">
    <location>
        <begin position="669"/>
        <end position="688"/>
    </location>
</feature>
<evidence type="ECO:0000259" key="4">
    <source>
        <dbReference type="Pfam" id="PF24384"/>
    </source>
</evidence>
<gene>
    <name evidence="5" type="ORF">BCR44DRAFT_43887</name>
</gene>
<keyword evidence="2" id="KW-1133">Transmembrane helix</keyword>
<feature type="compositionally biased region" description="Polar residues" evidence="1">
    <location>
        <begin position="440"/>
        <end position="456"/>
    </location>
</feature>
<feature type="domain" description="TMEM62 Ig-like" evidence="4">
    <location>
        <begin position="377"/>
        <end position="510"/>
    </location>
</feature>
<organism evidence="5 6">
    <name type="scientific">Catenaria anguillulae PL171</name>
    <dbReference type="NCBI Taxonomy" id="765915"/>
    <lineage>
        <taxon>Eukaryota</taxon>
        <taxon>Fungi</taxon>
        <taxon>Fungi incertae sedis</taxon>
        <taxon>Blastocladiomycota</taxon>
        <taxon>Blastocladiomycetes</taxon>
        <taxon>Blastocladiales</taxon>
        <taxon>Catenariaceae</taxon>
        <taxon>Catenaria</taxon>
    </lineage>
</organism>
<feature type="transmembrane region" description="Helical" evidence="2">
    <location>
        <begin position="723"/>
        <end position="748"/>
    </location>
</feature>
<keyword evidence="2" id="KW-0812">Transmembrane</keyword>
<dbReference type="PANTHER" id="PTHR14795">
    <property type="entry name" value="HELICASE RELATED"/>
    <property type="match status" value="1"/>
</dbReference>
<evidence type="ECO:0000313" key="5">
    <source>
        <dbReference type="EMBL" id="ORZ41468.1"/>
    </source>
</evidence>
<keyword evidence="2" id="KW-0472">Membrane</keyword>
<name>A0A1Y2I3L3_9FUNG</name>
<dbReference type="SUPFAM" id="SSF56300">
    <property type="entry name" value="Metallo-dependent phosphatases"/>
    <property type="match status" value="1"/>
</dbReference>
<reference evidence="5 6" key="1">
    <citation type="submission" date="2016-07" db="EMBL/GenBank/DDBJ databases">
        <title>Pervasive Adenine N6-methylation of Active Genes in Fungi.</title>
        <authorList>
            <consortium name="DOE Joint Genome Institute"/>
            <person name="Mondo S.J."/>
            <person name="Dannebaum R.O."/>
            <person name="Kuo R.C."/>
            <person name="Labutti K."/>
            <person name="Haridas S."/>
            <person name="Kuo A."/>
            <person name="Salamov A."/>
            <person name="Ahrendt S.R."/>
            <person name="Lipzen A."/>
            <person name="Sullivan W."/>
            <person name="Andreopoulos W.B."/>
            <person name="Clum A."/>
            <person name="Lindquist E."/>
            <person name="Daum C."/>
            <person name="Ramamoorthy G.K."/>
            <person name="Gryganskyi A."/>
            <person name="Culley D."/>
            <person name="Magnuson J.K."/>
            <person name="James T.Y."/>
            <person name="O'Malley M.A."/>
            <person name="Stajich J.E."/>
            <person name="Spatafora J.W."/>
            <person name="Visel A."/>
            <person name="Grigoriev I.V."/>
        </authorList>
    </citation>
    <scope>NUCLEOTIDE SEQUENCE [LARGE SCALE GENOMIC DNA]</scope>
    <source>
        <strain evidence="5 6">PL171</strain>
    </source>
</reference>
<dbReference type="Pfam" id="PF24384">
    <property type="entry name" value="Ig_TMM62"/>
    <property type="match status" value="1"/>
</dbReference>
<dbReference type="STRING" id="765915.A0A1Y2I3L3"/>
<dbReference type="PANTHER" id="PTHR14795:SF0">
    <property type="entry name" value="TRANSMEMBRANE PROTEIN 62"/>
    <property type="match status" value="1"/>
</dbReference>
<dbReference type="OrthoDB" id="45365at2759"/>
<accession>A0A1Y2I3L3</accession>
<proteinExistence type="predicted"/>
<feature type="transmembrane region" description="Helical" evidence="2">
    <location>
        <begin position="607"/>
        <end position="629"/>
    </location>
</feature>
<dbReference type="InterPro" id="IPR004843">
    <property type="entry name" value="Calcineurin-like_PHP"/>
</dbReference>
<protein>
    <submittedName>
        <fullName evidence="5">Metallo-dependent phosphatase-like protein</fullName>
    </submittedName>
</protein>
<dbReference type="AlphaFoldDB" id="A0A1Y2I3L3"/>
<dbReference type="Pfam" id="PF00149">
    <property type="entry name" value="Metallophos"/>
    <property type="match status" value="1"/>
</dbReference>
<keyword evidence="6" id="KW-1185">Reference proteome</keyword>
<feature type="region of interest" description="Disordered" evidence="1">
    <location>
        <begin position="437"/>
        <end position="456"/>
    </location>
</feature>
<dbReference type="InterPro" id="IPR029052">
    <property type="entry name" value="Metallo-depent_PP-like"/>
</dbReference>
<comment type="caution">
    <text evidence="5">The sequence shown here is derived from an EMBL/GenBank/DDBJ whole genome shotgun (WGS) entry which is preliminary data.</text>
</comment>
<sequence length="799" mass="89451">MHIKAIAQLVFVVSALLFAVLRGLHLWTQAHTPLDSHSHVGLPSIPLAHEPAASSSATLDSAPIPAFHFVQISDLHISRYNTHGGHLFFLDFLRSVLPVIDPSLVFVTGDLTDAKSESKLTSQQFHDEWSAYSSALTAAHVDPTSRPHFWFDLRGNHDCFDVHDWSAPSNLFQNHSSTRAAGFSHLAQFTFGSYLFIGIDACPRRGIRRPFNFFGRIDQDDLNHIEDAYVRHPKTNHTFWFAHYPMGTIHAGAETVSSRGNSLAALARRASATMCGHLHRFKWGLGEQMYTQGSPAGVGSGGSGLLELELADVKHHAAYRVVVVDQDRVAFVDTEVRVRVQDEAGKGEHTSGTKHVAYPGQVTATFAAREKVVQPPVHVVTYPKDGRFAIPHRESLVSRMVPVHDAEELRTRPMRLFVWTHGKPEDVEIRAEIDGRPVNSPATYHHSATSNSSDPSPTMPLWTIPWDPQINLFDPSTTSLPLIHQLHITVHDRSTNLTSTSTTHFRVDGRRISTTPTSGEWIVSTNFDALIRRVLFAGYIPLLLVLALSKTYVICQGPAAYASWFHATSHALVTSDTQHELSPLRSVTWGLRALALRLCELARRNSVWYPLMLATCWLAVGPLLIGRFLSDSPSIWTQQLYWFGFYLDHTYVPVADAWLFATFKVWQVWWPFTLYVSFNAVPPVYLYAVGNVRRERPVHAWWTIRATVAAVVVYHVWNYVGLGIFYGWECVLASPLGWMYVWMIGILVRSMVRPWKPAPVGGSHGECWTGAERRKEVVEVVSSASVGARKAGKSARERQ</sequence>
<evidence type="ECO:0000259" key="3">
    <source>
        <dbReference type="Pfam" id="PF00149"/>
    </source>
</evidence>
<evidence type="ECO:0000256" key="1">
    <source>
        <dbReference type="SAM" id="MobiDB-lite"/>
    </source>
</evidence>
<dbReference type="Proteomes" id="UP000193411">
    <property type="component" value="Unassembled WGS sequence"/>
</dbReference>
<dbReference type="Gene3D" id="3.60.21.10">
    <property type="match status" value="1"/>
</dbReference>
<evidence type="ECO:0000313" key="6">
    <source>
        <dbReference type="Proteomes" id="UP000193411"/>
    </source>
</evidence>